<comment type="caution">
    <text evidence="2">The sequence shown here is derived from an EMBL/GenBank/DDBJ whole genome shotgun (WGS) entry which is preliminary data.</text>
</comment>
<proteinExistence type="predicted"/>
<keyword evidence="1" id="KW-0812">Transmembrane</keyword>
<evidence type="ECO:0000256" key="1">
    <source>
        <dbReference type="SAM" id="Phobius"/>
    </source>
</evidence>
<keyword evidence="2" id="KW-0378">Hydrolase</keyword>
<reference evidence="2 5" key="1">
    <citation type="submission" date="2020-06" db="EMBL/GenBank/DDBJ databases">
        <title>Haloterrigena sp. nov., an extremely halophilic archaeon isolated from a saline sediment.</title>
        <authorList>
            <person name="Liu B.-B."/>
        </authorList>
    </citation>
    <scope>NUCLEOTIDE SEQUENCE</scope>
    <source>
        <strain evidence="2">SYSU A121-1</strain>
        <strain evidence="3 5">SYSU A558-1</strain>
    </source>
</reference>
<dbReference type="Proteomes" id="UP001016761">
    <property type="component" value="Unassembled WGS sequence"/>
</dbReference>
<name>A0A8J8KF99_9EURY</name>
<dbReference type="AlphaFoldDB" id="A0A8J8KF99"/>
<keyword evidence="1" id="KW-0472">Membrane</keyword>
<dbReference type="EMBL" id="JABURA010000001">
    <property type="protein sequence ID" value="NUB90822.1"/>
    <property type="molecule type" value="Genomic_DNA"/>
</dbReference>
<sequence>MMATTHVFAGLALAAAVAVVAPQFAVVVASAAILGGLFPDFDLYAGHRKTLHFPVYYGALAVPASLAAVLVPTAATVGLAVFLLAAGLHSASDRFGGGLELKPWRATSERAVYSHYHDRWLAPRRWIRYDGAPEDLLLASMLSVPALLVFEGPIRTAALVLLAISVGYTFVRKPLVSVAQRLLERAPDAVLSVAPDRLLPLEDESEHAAD</sequence>
<evidence type="ECO:0000313" key="2">
    <source>
        <dbReference type="EMBL" id="NUB90822.1"/>
    </source>
</evidence>
<protein>
    <submittedName>
        <fullName evidence="2">Metal-dependent hydrolase</fullName>
    </submittedName>
</protein>
<evidence type="ECO:0000313" key="5">
    <source>
        <dbReference type="Proteomes" id="UP001016761"/>
    </source>
</evidence>
<evidence type="ECO:0000313" key="4">
    <source>
        <dbReference type="Proteomes" id="UP000728647"/>
    </source>
</evidence>
<dbReference type="Proteomes" id="UP000728647">
    <property type="component" value="Unassembled WGS sequence"/>
</dbReference>
<evidence type="ECO:0000313" key="3">
    <source>
        <dbReference type="EMBL" id="NUC73359.1"/>
    </source>
</evidence>
<dbReference type="GO" id="GO:0016787">
    <property type="term" value="F:hydrolase activity"/>
    <property type="evidence" value="ECO:0007669"/>
    <property type="project" value="UniProtKB-KW"/>
</dbReference>
<keyword evidence="5" id="KW-1185">Reference proteome</keyword>
<dbReference type="EMBL" id="JABUQZ010000001">
    <property type="protein sequence ID" value="NUC73359.1"/>
    <property type="molecule type" value="Genomic_DNA"/>
</dbReference>
<accession>A0A8J8KF99</accession>
<keyword evidence="1" id="KW-1133">Transmembrane helix</keyword>
<dbReference type="RefSeq" id="WP_174681198.1">
    <property type="nucleotide sequence ID" value="NZ_JABUQZ010000001.1"/>
</dbReference>
<organism evidence="2 4">
    <name type="scientific">Haloterrigena gelatinilytica</name>
    <dbReference type="NCBI Taxonomy" id="2741724"/>
    <lineage>
        <taxon>Archaea</taxon>
        <taxon>Methanobacteriati</taxon>
        <taxon>Methanobacteriota</taxon>
        <taxon>Stenosarchaea group</taxon>
        <taxon>Halobacteria</taxon>
        <taxon>Halobacteriales</taxon>
        <taxon>Natrialbaceae</taxon>
        <taxon>Haloterrigena</taxon>
    </lineage>
</organism>
<gene>
    <name evidence="2" type="ORF">HT576_07280</name>
    <name evidence="3" type="ORF">HTZ84_13730</name>
</gene>
<dbReference type="OrthoDB" id="204671at2157"/>
<feature type="transmembrane region" description="Helical" evidence="1">
    <location>
        <begin position="55"/>
        <end position="85"/>
    </location>
</feature>